<feature type="region of interest" description="Disordered" evidence="2">
    <location>
        <begin position="144"/>
        <end position="173"/>
    </location>
</feature>
<dbReference type="InterPro" id="IPR046347">
    <property type="entry name" value="bZIP_sf"/>
</dbReference>
<sequence length="220" mass="24316">MTRGRKKDLTIPPTRSLTQQRDYRARKANYVSELESHCRRVEEENAELKKELVDVRARLANPVVVHPETAQASQELLYNLAMASVSLTKFQQLAFPNIQQPPQPSFPSNHHSLNLHSTLASSTAPPQDSGVLENHPRVGRKRLFTESEEEPIYSPTVQAASPGGELEANRSDSSEESCCGGYIDCDTLCGDSVVEGKEQGGTISRVSGMRSTFNHRVDTP</sequence>
<protein>
    <recommendedName>
        <fullName evidence="5">BZIP domain-containing protein</fullName>
    </recommendedName>
</protein>
<reference evidence="4" key="1">
    <citation type="submission" date="2014-04" db="EMBL/GenBank/DDBJ databases">
        <title>Evolutionary Origins and Diversification of the Mycorrhizal Mutualists.</title>
        <authorList>
            <consortium name="DOE Joint Genome Institute"/>
            <consortium name="Mycorrhizal Genomics Consortium"/>
            <person name="Kohler A."/>
            <person name="Kuo A."/>
            <person name="Nagy L.G."/>
            <person name="Floudas D."/>
            <person name="Copeland A."/>
            <person name="Barry K.W."/>
            <person name="Cichocki N."/>
            <person name="Veneault-Fourrey C."/>
            <person name="LaButti K."/>
            <person name="Lindquist E.A."/>
            <person name="Lipzen A."/>
            <person name="Lundell T."/>
            <person name="Morin E."/>
            <person name="Murat C."/>
            <person name="Riley R."/>
            <person name="Ohm R."/>
            <person name="Sun H."/>
            <person name="Tunlid A."/>
            <person name="Henrissat B."/>
            <person name="Grigoriev I.V."/>
            <person name="Hibbett D.S."/>
            <person name="Martin F."/>
        </authorList>
    </citation>
    <scope>NUCLEOTIDE SEQUENCE [LARGE SCALE GENOMIC DNA]</scope>
    <source>
        <strain evidence="4">FD-334 SS-4</strain>
    </source>
</reference>
<dbReference type="EMBL" id="KN817523">
    <property type="protein sequence ID" value="KJA27674.1"/>
    <property type="molecule type" value="Genomic_DNA"/>
</dbReference>
<evidence type="ECO:0000256" key="2">
    <source>
        <dbReference type="SAM" id="MobiDB-lite"/>
    </source>
</evidence>
<gene>
    <name evidence="3" type="ORF">HYPSUDRAFT_83398</name>
</gene>
<keyword evidence="1" id="KW-0175">Coiled coil</keyword>
<accession>A0A0D2P9W1</accession>
<keyword evidence="4" id="KW-1185">Reference proteome</keyword>
<proteinExistence type="predicted"/>
<dbReference type="Gene3D" id="1.20.5.170">
    <property type="match status" value="1"/>
</dbReference>
<dbReference type="OMA" id="RFTQRMS"/>
<evidence type="ECO:0000313" key="4">
    <source>
        <dbReference type="Proteomes" id="UP000054270"/>
    </source>
</evidence>
<dbReference type="GO" id="GO:0003700">
    <property type="term" value="F:DNA-binding transcription factor activity"/>
    <property type="evidence" value="ECO:0007669"/>
    <property type="project" value="InterPro"/>
</dbReference>
<evidence type="ECO:0008006" key="5">
    <source>
        <dbReference type="Google" id="ProtNLM"/>
    </source>
</evidence>
<evidence type="ECO:0000313" key="3">
    <source>
        <dbReference type="EMBL" id="KJA27674.1"/>
    </source>
</evidence>
<organism evidence="3 4">
    <name type="scientific">Hypholoma sublateritium (strain FD-334 SS-4)</name>
    <dbReference type="NCBI Taxonomy" id="945553"/>
    <lineage>
        <taxon>Eukaryota</taxon>
        <taxon>Fungi</taxon>
        <taxon>Dikarya</taxon>
        <taxon>Basidiomycota</taxon>
        <taxon>Agaricomycotina</taxon>
        <taxon>Agaricomycetes</taxon>
        <taxon>Agaricomycetidae</taxon>
        <taxon>Agaricales</taxon>
        <taxon>Agaricineae</taxon>
        <taxon>Strophariaceae</taxon>
        <taxon>Hypholoma</taxon>
    </lineage>
</organism>
<feature type="coiled-coil region" evidence="1">
    <location>
        <begin position="31"/>
        <end position="58"/>
    </location>
</feature>
<dbReference type="SUPFAM" id="SSF57959">
    <property type="entry name" value="Leucine zipper domain"/>
    <property type="match status" value="1"/>
</dbReference>
<evidence type="ECO:0000256" key="1">
    <source>
        <dbReference type="SAM" id="Coils"/>
    </source>
</evidence>
<dbReference type="OrthoDB" id="3365874at2759"/>
<name>A0A0D2P9W1_HYPSF</name>
<feature type="region of interest" description="Disordered" evidence="2">
    <location>
        <begin position="1"/>
        <end position="22"/>
    </location>
</feature>
<dbReference type="AlphaFoldDB" id="A0A0D2P9W1"/>
<feature type="region of interest" description="Disordered" evidence="2">
    <location>
        <begin position="118"/>
        <end position="137"/>
    </location>
</feature>
<dbReference type="Proteomes" id="UP000054270">
    <property type="component" value="Unassembled WGS sequence"/>
</dbReference>